<proteinExistence type="inferred from homology"/>
<comment type="function">
    <text evidence="6">Specifically methylates the adenine in position 1618 of 23S rRNA.</text>
</comment>
<comment type="similarity">
    <text evidence="6">Belongs to the methyltransferase superfamily. METTL16/RlmF family.</text>
</comment>
<dbReference type="Gene3D" id="3.40.50.150">
    <property type="entry name" value="Vaccinia Virus protein VP39"/>
    <property type="match status" value="1"/>
</dbReference>
<dbReference type="InterPro" id="IPR029063">
    <property type="entry name" value="SAM-dependent_MTases_sf"/>
</dbReference>
<dbReference type="Pfam" id="PF05971">
    <property type="entry name" value="Methyltransf_10"/>
    <property type="match status" value="1"/>
</dbReference>
<dbReference type="SUPFAM" id="SSF53335">
    <property type="entry name" value="S-adenosyl-L-methionine-dependent methyltransferases"/>
    <property type="match status" value="1"/>
</dbReference>
<keyword evidence="1 6" id="KW-0963">Cytoplasm</keyword>
<dbReference type="PANTHER" id="PTHR13393:SF0">
    <property type="entry name" value="RNA N6-ADENOSINE-METHYLTRANSFERASE METTL16"/>
    <property type="match status" value="1"/>
</dbReference>
<feature type="region of interest" description="Disordered" evidence="7">
    <location>
        <begin position="1"/>
        <end position="30"/>
    </location>
</feature>
<dbReference type="EC" id="2.1.1.181" evidence="6"/>
<keyword evidence="9" id="KW-1185">Reference proteome</keyword>
<feature type="compositionally biased region" description="Polar residues" evidence="7">
    <location>
        <begin position="1"/>
        <end position="23"/>
    </location>
</feature>
<keyword evidence="4 6" id="KW-0808">Transferase</keyword>
<name>A0ABW8NG91_9GAMM</name>
<evidence type="ECO:0000256" key="3">
    <source>
        <dbReference type="ARBA" id="ARBA00022603"/>
    </source>
</evidence>
<reference evidence="8 9" key="1">
    <citation type="submission" date="2024-03" db="EMBL/GenBank/DDBJ databases">
        <title>High-quality draft genome sequence of Oceanobacter sp. wDCs-4.</title>
        <authorList>
            <person name="Dong C."/>
        </authorList>
    </citation>
    <scope>NUCLEOTIDE SEQUENCE [LARGE SCALE GENOMIC DNA]</scope>
    <source>
        <strain evidence="9">wDCs-4</strain>
    </source>
</reference>
<evidence type="ECO:0000256" key="7">
    <source>
        <dbReference type="SAM" id="MobiDB-lite"/>
    </source>
</evidence>
<dbReference type="PIRSF" id="PIRSF029038">
    <property type="entry name" value="Mtase_YbiN_prd"/>
    <property type="match status" value="1"/>
</dbReference>
<protein>
    <recommendedName>
        <fullName evidence="6">Ribosomal RNA large subunit methyltransferase F</fullName>
        <ecNumber evidence="6">2.1.1.181</ecNumber>
    </recommendedName>
    <alternativeName>
        <fullName evidence="6">23S rRNA mA1618 methyltransferase</fullName>
    </alternativeName>
    <alternativeName>
        <fullName evidence="6">rRNA adenine N-6-methyltransferase</fullName>
    </alternativeName>
</protein>
<dbReference type="EMBL" id="JBBKTX010000006">
    <property type="protein sequence ID" value="MFK4751977.1"/>
    <property type="molecule type" value="Genomic_DNA"/>
</dbReference>
<keyword evidence="5 6" id="KW-0949">S-adenosyl-L-methionine</keyword>
<dbReference type="Proteomes" id="UP001620597">
    <property type="component" value="Unassembled WGS sequence"/>
</dbReference>
<dbReference type="InterPro" id="IPR010286">
    <property type="entry name" value="METTL16/RlmF"/>
</dbReference>
<evidence type="ECO:0000256" key="4">
    <source>
        <dbReference type="ARBA" id="ARBA00022679"/>
    </source>
</evidence>
<sequence>MSQKSFSRSANSKPSAPRVQSTAAGLHPRNRHQQRYDFEALMAVSPELGDFIRPTPKGNHSIDFTNPQAIKALNRALLRHWYQIDGWDIPDGYLCPPIPGRADYIHNLADLLAAANGGKQPAGKRIRVMDIGCGANCIYPLIGNSEYGWQFIAADIDPLSLASAQRILAANPALQPAISLRQQPDSQCYFQHVLQGKEFLDLTLCNPPFHESPEQMARGNQRKWKNLGKWDDQQPDSTALNAETPLNFGGQSNELWCAGGEVSFVSRMMQESRQYASQVYWFTSLVSRQAALPALEKVLRDVGAVQQQVITMTQGQKSSRFIAWSFLNAEQQKIWRQMRWQSKG</sequence>
<dbReference type="PANTHER" id="PTHR13393">
    <property type="entry name" value="SAM-DEPENDENT METHYLTRANSFERASE"/>
    <property type="match status" value="1"/>
</dbReference>
<dbReference type="GO" id="GO:0052907">
    <property type="term" value="F:23S rRNA (adenine(1618)-N(6))-methyltransferase activity"/>
    <property type="evidence" value="ECO:0007669"/>
    <property type="project" value="UniProtKB-EC"/>
</dbReference>
<comment type="catalytic activity">
    <reaction evidence="6">
        <text>adenosine(1618) in 23S rRNA + S-adenosyl-L-methionine = N(6)-methyladenosine(1618) in 23S rRNA + S-adenosyl-L-homocysteine + H(+)</text>
        <dbReference type="Rhea" id="RHEA:16497"/>
        <dbReference type="Rhea" id="RHEA-COMP:10229"/>
        <dbReference type="Rhea" id="RHEA-COMP:10231"/>
        <dbReference type="ChEBI" id="CHEBI:15378"/>
        <dbReference type="ChEBI" id="CHEBI:57856"/>
        <dbReference type="ChEBI" id="CHEBI:59789"/>
        <dbReference type="ChEBI" id="CHEBI:74411"/>
        <dbReference type="ChEBI" id="CHEBI:74449"/>
        <dbReference type="EC" id="2.1.1.181"/>
    </reaction>
</comment>
<dbReference type="RefSeq" id="WP_416205326.1">
    <property type="nucleotide sequence ID" value="NZ_JBBKTX010000006.1"/>
</dbReference>
<evidence type="ECO:0000256" key="5">
    <source>
        <dbReference type="ARBA" id="ARBA00022691"/>
    </source>
</evidence>
<gene>
    <name evidence="6 8" type="primary">rlmF</name>
    <name evidence="8" type="ORF">WG929_06095</name>
</gene>
<evidence type="ECO:0000256" key="6">
    <source>
        <dbReference type="HAMAP-Rule" id="MF_01848"/>
    </source>
</evidence>
<keyword evidence="2 6" id="KW-0698">rRNA processing</keyword>
<evidence type="ECO:0000256" key="2">
    <source>
        <dbReference type="ARBA" id="ARBA00022552"/>
    </source>
</evidence>
<dbReference type="HAMAP" id="MF_01848">
    <property type="entry name" value="23SrRNA_methyltr_F"/>
    <property type="match status" value="1"/>
</dbReference>
<evidence type="ECO:0000256" key="1">
    <source>
        <dbReference type="ARBA" id="ARBA00022490"/>
    </source>
</evidence>
<dbReference type="InterPro" id="IPR016909">
    <property type="entry name" value="rRNA_lsu_MeTfrase_F"/>
</dbReference>
<keyword evidence="3 6" id="KW-0489">Methyltransferase</keyword>
<evidence type="ECO:0000313" key="8">
    <source>
        <dbReference type="EMBL" id="MFK4751977.1"/>
    </source>
</evidence>
<comment type="caution">
    <text evidence="8">The sequence shown here is derived from an EMBL/GenBank/DDBJ whole genome shotgun (WGS) entry which is preliminary data.</text>
</comment>
<organism evidence="8 9">
    <name type="scientific">Oceanobacter antarcticus</name>
    <dbReference type="NCBI Taxonomy" id="3133425"/>
    <lineage>
        <taxon>Bacteria</taxon>
        <taxon>Pseudomonadati</taxon>
        <taxon>Pseudomonadota</taxon>
        <taxon>Gammaproteobacteria</taxon>
        <taxon>Oceanospirillales</taxon>
        <taxon>Oceanospirillaceae</taxon>
        <taxon>Oceanobacter</taxon>
    </lineage>
</organism>
<dbReference type="NCBIfam" id="NF008725">
    <property type="entry name" value="PRK11727.1"/>
    <property type="match status" value="1"/>
</dbReference>
<accession>A0ABW8NG91</accession>
<comment type="subcellular location">
    <subcellularLocation>
        <location evidence="6">Cytoplasm</location>
    </subcellularLocation>
</comment>
<evidence type="ECO:0000313" key="9">
    <source>
        <dbReference type="Proteomes" id="UP001620597"/>
    </source>
</evidence>